<organism evidence="1 2">
    <name type="scientific">Trema orientale</name>
    <name type="common">Charcoal tree</name>
    <name type="synonym">Celtis orientalis</name>
    <dbReference type="NCBI Taxonomy" id="63057"/>
    <lineage>
        <taxon>Eukaryota</taxon>
        <taxon>Viridiplantae</taxon>
        <taxon>Streptophyta</taxon>
        <taxon>Embryophyta</taxon>
        <taxon>Tracheophyta</taxon>
        <taxon>Spermatophyta</taxon>
        <taxon>Magnoliopsida</taxon>
        <taxon>eudicotyledons</taxon>
        <taxon>Gunneridae</taxon>
        <taxon>Pentapetalae</taxon>
        <taxon>rosids</taxon>
        <taxon>fabids</taxon>
        <taxon>Rosales</taxon>
        <taxon>Cannabaceae</taxon>
        <taxon>Trema</taxon>
    </lineage>
</organism>
<reference evidence="2" key="1">
    <citation type="submission" date="2016-06" db="EMBL/GenBank/DDBJ databases">
        <title>Parallel loss of symbiosis genes in relatives of nitrogen-fixing non-legume Parasponia.</title>
        <authorList>
            <person name="Van Velzen R."/>
            <person name="Holmer R."/>
            <person name="Bu F."/>
            <person name="Rutten L."/>
            <person name="Van Zeijl A."/>
            <person name="Liu W."/>
            <person name="Santuari L."/>
            <person name="Cao Q."/>
            <person name="Sharma T."/>
            <person name="Shen D."/>
            <person name="Roswanjaya Y."/>
            <person name="Wardhani T."/>
            <person name="Kalhor M.S."/>
            <person name="Jansen J."/>
            <person name="Van den Hoogen J."/>
            <person name="Gungor B."/>
            <person name="Hartog M."/>
            <person name="Hontelez J."/>
            <person name="Verver J."/>
            <person name="Yang W.-C."/>
            <person name="Schijlen E."/>
            <person name="Repin R."/>
            <person name="Schilthuizen M."/>
            <person name="Schranz E."/>
            <person name="Heidstra R."/>
            <person name="Miyata K."/>
            <person name="Fedorova E."/>
            <person name="Kohlen W."/>
            <person name="Bisseling T."/>
            <person name="Smit S."/>
            <person name="Geurts R."/>
        </authorList>
    </citation>
    <scope>NUCLEOTIDE SEQUENCE [LARGE SCALE GENOMIC DNA]</scope>
    <source>
        <strain evidence="2">cv. RG33-2</strain>
    </source>
</reference>
<dbReference type="Proteomes" id="UP000237000">
    <property type="component" value="Unassembled WGS sequence"/>
</dbReference>
<proteinExistence type="predicted"/>
<dbReference type="AlphaFoldDB" id="A0A2P5FM36"/>
<evidence type="ECO:0000313" key="2">
    <source>
        <dbReference type="Proteomes" id="UP000237000"/>
    </source>
</evidence>
<gene>
    <name evidence="1" type="ORF">TorRG33x02_054770</name>
</gene>
<dbReference type="EMBL" id="JXTC01000022">
    <property type="protein sequence ID" value="PON98862.1"/>
    <property type="molecule type" value="Genomic_DNA"/>
</dbReference>
<evidence type="ECO:0000313" key="1">
    <source>
        <dbReference type="EMBL" id="PON98862.1"/>
    </source>
</evidence>
<accession>A0A2P5FM36</accession>
<sequence>MLKVWNLQTQHCWKLLLCWRRFRCLLIKDYQYIILKGDCFATHNGKLGDKEELNWDGKRLLKNCQSLLQQVQMWELPLVPREANSAAHKLPH</sequence>
<name>A0A2P5FM36_TREOI</name>
<protein>
    <submittedName>
        <fullName evidence="1">Uncharacterized protein</fullName>
    </submittedName>
</protein>
<comment type="caution">
    <text evidence="1">The sequence shown here is derived from an EMBL/GenBank/DDBJ whole genome shotgun (WGS) entry which is preliminary data.</text>
</comment>
<dbReference type="InParanoid" id="A0A2P5FM36"/>
<dbReference type="OrthoDB" id="1297712at2759"/>
<keyword evidence="2" id="KW-1185">Reference proteome</keyword>